<dbReference type="RefSeq" id="XP_031855575.1">
    <property type="nucleotide sequence ID" value="XM_031999684.1"/>
</dbReference>
<dbReference type="Proteomes" id="UP000398389">
    <property type="component" value="Unassembled WGS sequence"/>
</dbReference>
<evidence type="ECO:0000313" key="2">
    <source>
        <dbReference type="Proteomes" id="UP000398389"/>
    </source>
</evidence>
<sequence>MEKINRSSLKASYLNHKLLQRICLGKNSPLKCSRLNSTQLLLVNPASHVDLSNNNYPKHFHTISFRLRDIAINEADIETPFLNNSHICEETAASAAATPATKAYIKRKQPPKKQPKKRNEYLDILQQESETSFRNEVFKDLKVPIYTLEMALAKNLPERFISEKILKQAEGTKTAAPEKIEAWITEAKTLLAQGNFSQLQDALEQGVVGNYLMTNTELVHFVHELSQLKKYDLCVYVFMSYAPSVQASETAPEEPYIPSATVLEAATAAYISKHFLDCVIIHQTFGDKVLFPGKLINSVLRSFYHIYEPFSARKFLNKIWKSATDETIIAAVRGITRVCYRPAPEIMDLIYTWKQDRQTVDVELYACVLESLLDLQDSARFNEISKLVQADGYIEHPRIKEVHFQKLLHEKNLPRIEAYISMLQEETAVPSSAALSIRPLNRAVSYFSQLDDNDGVSMVVGLYARLGFEHSAEVLNALVTLIYRKGDPAYLVDYVEDWDQTGVVGTNVTVVLIWKCLIRAYQSHSKYITSRFLEMKRKFPNLFLGVTENEALLLNRLVKKESRHENTDYVTMSMYAGSPTHVLRRVQVLGRQGKAEVALEAVREMVSHNVRPTRAIFYNLLHSICRQRLTAEFDEALKMMHEAGYAACTQMEVVFLRTHLESMRKSLEETAATRGATGLLKRLANNQFSVRAAALNKLKNFVGLHANTLNLRSATSLGYEYLLWQDYDAAVGMFGFMRSQSGEDSEAWTSSNTNSFALAGLVRAYAAQGRYTDVYELVRSVCCTETDSRIDVLSFLRIEVARAVQLARKRNHLNAFASQLLECRKMLTRAMLLNNRNRVQADLQVVESLFAVWEKRLVEKTK</sequence>
<gene>
    <name evidence="1" type="ORF">SAPINGB_P004969</name>
</gene>
<reference evidence="1 2" key="1">
    <citation type="submission" date="2019-09" db="EMBL/GenBank/DDBJ databases">
        <authorList>
            <person name="Brejova B."/>
        </authorList>
    </citation>
    <scope>NUCLEOTIDE SEQUENCE [LARGE SCALE GENOMIC DNA]</scope>
</reference>
<evidence type="ECO:0000313" key="1">
    <source>
        <dbReference type="EMBL" id="VVT56325.1"/>
    </source>
</evidence>
<dbReference type="InterPro" id="IPR011990">
    <property type="entry name" value="TPR-like_helical_dom_sf"/>
</dbReference>
<proteinExistence type="predicted"/>
<name>A0A5E8C0C1_9ASCO</name>
<dbReference type="Gene3D" id="1.25.40.10">
    <property type="entry name" value="Tetratricopeptide repeat domain"/>
    <property type="match status" value="1"/>
</dbReference>
<accession>A0A5E8C0C1</accession>
<protein>
    <recommendedName>
        <fullName evidence="3">Pentacotripeptide-repeat region of PRORP domain-containing protein</fullName>
    </recommendedName>
</protein>
<dbReference type="GeneID" id="43583784"/>
<keyword evidence="2" id="KW-1185">Reference proteome</keyword>
<dbReference type="EMBL" id="CABVLU010000004">
    <property type="protein sequence ID" value="VVT56325.1"/>
    <property type="molecule type" value="Genomic_DNA"/>
</dbReference>
<organism evidence="1 2">
    <name type="scientific">Magnusiomyces paraingens</name>
    <dbReference type="NCBI Taxonomy" id="2606893"/>
    <lineage>
        <taxon>Eukaryota</taxon>
        <taxon>Fungi</taxon>
        <taxon>Dikarya</taxon>
        <taxon>Ascomycota</taxon>
        <taxon>Saccharomycotina</taxon>
        <taxon>Dipodascomycetes</taxon>
        <taxon>Dipodascales</taxon>
        <taxon>Dipodascaceae</taxon>
        <taxon>Magnusiomyces</taxon>
    </lineage>
</organism>
<evidence type="ECO:0008006" key="3">
    <source>
        <dbReference type="Google" id="ProtNLM"/>
    </source>
</evidence>
<dbReference type="AlphaFoldDB" id="A0A5E8C0C1"/>